<reference evidence="8" key="3">
    <citation type="submission" date="2011-03" db="EMBL/GenBank/DDBJ databases">
        <title>Annotation of Magnaporthe poae ATCC 64411.</title>
        <authorList>
            <person name="Ma L.-J."/>
            <person name="Dead R."/>
            <person name="Young S.K."/>
            <person name="Zeng Q."/>
            <person name="Gargeya S."/>
            <person name="Fitzgerald M."/>
            <person name="Haas B."/>
            <person name="Abouelleil A."/>
            <person name="Alvarado L."/>
            <person name="Arachchi H.M."/>
            <person name="Berlin A."/>
            <person name="Brown A."/>
            <person name="Chapman S.B."/>
            <person name="Chen Z."/>
            <person name="Dunbar C."/>
            <person name="Freedman E."/>
            <person name="Gearin G."/>
            <person name="Gellesch M."/>
            <person name="Goldberg J."/>
            <person name="Griggs A."/>
            <person name="Gujja S."/>
            <person name="Heiman D."/>
            <person name="Howarth C."/>
            <person name="Larson L."/>
            <person name="Lui A."/>
            <person name="MacDonald P.J.P."/>
            <person name="Mehta T."/>
            <person name="Montmayeur A."/>
            <person name="Murphy C."/>
            <person name="Neiman D."/>
            <person name="Pearson M."/>
            <person name="Priest M."/>
            <person name="Roberts A."/>
            <person name="Saif S."/>
            <person name="Shea T."/>
            <person name="Shenoy N."/>
            <person name="Sisk P."/>
            <person name="Stolte C."/>
            <person name="Sykes S."/>
            <person name="Yandava C."/>
            <person name="Wortman J."/>
            <person name="Nusbaum C."/>
            <person name="Birren B."/>
        </authorList>
    </citation>
    <scope>NUCLEOTIDE SEQUENCE</scope>
    <source>
        <strain evidence="8">ATCC 64411</strain>
    </source>
</reference>
<dbReference type="GO" id="GO:0016020">
    <property type="term" value="C:membrane"/>
    <property type="evidence" value="ECO:0007669"/>
    <property type="project" value="UniProtKB-SubCell"/>
</dbReference>
<keyword evidence="10" id="KW-1185">Reference proteome</keyword>
<evidence type="ECO:0000256" key="2">
    <source>
        <dbReference type="ARBA" id="ARBA00009003"/>
    </source>
</evidence>
<accession>A0A0C4DXR8</accession>
<dbReference type="InterPro" id="IPR051706">
    <property type="entry name" value="Glycosyltransferase_domain"/>
</dbReference>
<evidence type="ECO:0008006" key="11">
    <source>
        <dbReference type="Google" id="ProtNLM"/>
    </source>
</evidence>
<dbReference type="VEuPathDB" id="FungiDB:MAPG_04825"/>
<evidence type="ECO:0000256" key="7">
    <source>
        <dbReference type="SAM" id="Phobius"/>
    </source>
</evidence>
<dbReference type="Gene3D" id="3.90.550.20">
    <property type="match status" value="1"/>
</dbReference>
<keyword evidence="5 7" id="KW-1133">Transmembrane helix</keyword>
<sequence>MAHLRSRRLLLIALPSTFGLLVLAYALTRLVVFLGIFGVFRPHSGVAISQPEIAIAHNRTDHDRRVAVVPKITHQIFHAWEQPGSTKLPSHWEEARRTCQELNPEWEHKIWYTDTSRAFLAEHFPWFLPTYDGYKFPIQRVDVLRYFLLRHYGGIYLDLDNGCAASLDPLAYYPAFTTDGGRGALSNNIMGGQPGHPLLVLLTEQLPAWDWNYLLPYVIISYTSGQWFVTAMWERYHWLLQADGTVQGMEGLGAGWKPLHHVLMEMRPGADAWVFFTQVRGGTWSNWDSHFFPWLGDHLVEVGLLVTGVPLLAVLACVWCARCRARPKYRQLASEEHQP</sequence>
<keyword evidence="3" id="KW-0808">Transferase</keyword>
<comment type="similarity">
    <text evidence="2">Belongs to the glycosyltransferase 32 family.</text>
</comment>
<dbReference type="OMA" id="HQIFHNW"/>
<dbReference type="InterPro" id="IPR007577">
    <property type="entry name" value="GlycoTrfase_DXD_sugar-bd_CS"/>
</dbReference>
<reference evidence="9" key="5">
    <citation type="submission" date="2015-06" db="UniProtKB">
        <authorList>
            <consortium name="EnsemblFungi"/>
        </authorList>
    </citation>
    <scope>IDENTIFICATION</scope>
    <source>
        <strain evidence="9">ATCC 64411</strain>
    </source>
</reference>
<feature type="transmembrane region" description="Helical" evidence="7">
    <location>
        <begin position="302"/>
        <end position="321"/>
    </location>
</feature>
<dbReference type="EnsemblFungi" id="MAPG_04825T0">
    <property type="protein sequence ID" value="MAPG_04825T0"/>
    <property type="gene ID" value="MAPG_04825"/>
</dbReference>
<dbReference type="SUPFAM" id="SSF53448">
    <property type="entry name" value="Nucleotide-diphospho-sugar transferases"/>
    <property type="match status" value="1"/>
</dbReference>
<name>A0A0C4DXR8_MAGP6</name>
<dbReference type="GO" id="GO:0000030">
    <property type="term" value="F:mannosyltransferase activity"/>
    <property type="evidence" value="ECO:0007669"/>
    <property type="project" value="TreeGrafter"/>
</dbReference>
<protein>
    <recommendedName>
        <fullName evidence="11">Mannosyl phosphorylinositol ceramide synthase SUR1</fullName>
    </recommendedName>
</protein>
<evidence type="ECO:0000313" key="9">
    <source>
        <dbReference type="EnsemblFungi" id="MAPG_04825T0"/>
    </source>
</evidence>
<dbReference type="eggNOG" id="ENOG502QS3D">
    <property type="taxonomic scope" value="Eukaryota"/>
</dbReference>
<dbReference type="Proteomes" id="UP000011715">
    <property type="component" value="Unassembled WGS sequence"/>
</dbReference>
<dbReference type="EMBL" id="ADBL01001129">
    <property type="status" value="NOT_ANNOTATED_CDS"/>
    <property type="molecule type" value="Genomic_DNA"/>
</dbReference>
<reference evidence="8" key="2">
    <citation type="submission" date="2010-05" db="EMBL/GenBank/DDBJ databases">
        <title>The Genome Sequence of Magnaporthe poae strain ATCC 64411.</title>
        <authorList>
            <consortium name="The Broad Institute Genome Sequencing Platform"/>
            <consortium name="Broad Institute Genome Sequencing Center for Infectious Disease"/>
            <person name="Ma L.-J."/>
            <person name="Dead R."/>
            <person name="Young S."/>
            <person name="Zeng Q."/>
            <person name="Koehrsen M."/>
            <person name="Alvarado L."/>
            <person name="Berlin A."/>
            <person name="Chapman S.B."/>
            <person name="Chen Z."/>
            <person name="Freedman E."/>
            <person name="Gellesch M."/>
            <person name="Goldberg J."/>
            <person name="Griggs A."/>
            <person name="Gujja S."/>
            <person name="Heilman E.R."/>
            <person name="Heiman D."/>
            <person name="Hepburn T."/>
            <person name="Howarth C."/>
            <person name="Jen D."/>
            <person name="Larson L."/>
            <person name="Mehta T."/>
            <person name="Neiman D."/>
            <person name="Pearson M."/>
            <person name="Roberts A."/>
            <person name="Saif S."/>
            <person name="Shea T."/>
            <person name="Shenoy N."/>
            <person name="Sisk P."/>
            <person name="Stolte C."/>
            <person name="Sykes S."/>
            <person name="Walk T."/>
            <person name="White J."/>
            <person name="Yandava C."/>
            <person name="Haas B."/>
            <person name="Nusbaum C."/>
            <person name="Birren B."/>
        </authorList>
    </citation>
    <scope>NUCLEOTIDE SEQUENCE</scope>
    <source>
        <strain evidence="8">ATCC 64411</strain>
    </source>
</reference>
<proteinExistence type="inferred from homology"/>
<keyword evidence="4 7" id="KW-0812">Transmembrane</keyword>
<dbReference type="PANTHER" id="PTHR32385:SF20">
    <property type="entry name" value="MANNOSYL PHOSPHORYLINOSITOL CERAMIDE SYNTHASE CSH1-RELATED"/>
    <property type="match status" value="1"/>
</dbReference>
<dbReference type="EMBL" id="GL876969">
    <property type="protein sequence ID" value="KLU85805.1"/>
    <property type="molecule type" value="Genomic_DNA"/>
</dbReference>
<dbReference type="PANTHER" id="PTHR32385">
    <property type="entry name" value="MANNOSYL PHOSPHORYLINOSITOL CERAMIDE SYNTHASE"/>
    <property type="match status" value="1"/>
</dbReference>
<organism evidence="9 10">
    <name type="scientific">Magnaporthiopsis poae (strain ATCC 64411 / 73-15)</name>
    <name type="common">Kentucky bluegrass fungus</name>
    <name type="synonym">Magnaporthe poae</name>
    <dbReference type="NCBI Taxonomy" id="644358"/>
    <lineage>
        <taxon>Eukaryota</taxon>
        <taxon>Fungi</taxon>
        <taxon>Dikarya</taxon>
        <taxon>Ascomycota</taxon>
        <taxon>Pezizomycotina</taxon>
        <taxon>Sordariomycetes</taxon>
        <taxon>Sordariomycetidae</taxon>
        <taxon>Magnaporthales</taxon>
        <taxon>Magnaporthaceae</taxon>
        <taxon>Magnaporthiopsis</taxon>
    </lineage>
</organism>
<keyword evidence="6 7" id="KW-0472">Membrane</keyword>
<reference evidence="10" key="1">
    <citation type="submission" date="2010-05" db="EMBL/GenBank/DDBJ databases">
        <title>The genome sequence of Magnaporthe poae strain ATCC 64411.</title>
        <authorList>
            <person name="Ma L.-J."/>
            <person name="Dead R."/>
            <person name="Young S."/>
            <person name="Zeng Q."/>
            <person name="Koehrsen M."/>
            <person name="Alvarado L."/>
            <person name="Berlin A."/>
            <person name="Chapman S.B."/>
            <person name="Chen Z."/>
            <person name="Freedman E."/>
            <person name="Gellesch M."/>
            <person name="Goldberg J."/>
            <person name="Griggs A."/>
            <person name="Gujja S."/>
            <person name="Heilman E.R."/>
            <person name="Heiman D."/>
            <person name="Hepburn T."/>
            <person name="Howarth C."/>
            <person name="Jen D."/>
            <person name="Larson L."/>
            <person name="Mehta T."/>
            <person name="Neiman D."/>
            <person name="Pearson M."/>
            <person name="Roberts A."/>
            <person name="Saif S."/>
            <person name="Shea T."/>
            <person name="Shenoy N."/>
            <person name="Sisk P."/>
            <person name="Stolte C."/>
            <person name="Sykes S."/>
            <person name="Walk T."/>
            <person name="White J."/>
            <person name="Yandava C."/>
            <person name="Haas B."/>
            <person name="Nusbaum C."/>
            <person name="Birren B."/>
        </authorList>
    </citation>
    <scope>NUCLEOTIDE SEQUENCE [LARGE SCALE GENOMIC DNA]</scope>
    <source>
        <strain evidence="10">ATCC 64411 / 73-15</strain>
    </source>
</reference>
<evidence type="ECO:0000256" key="4">
    <source>
        <dbReference type="ARBA" id="ARBA00022692"/>
    </source>
</evidence>
<dbReference type="AlphaFoldDB" id="A0A0C4DXR8"/>
<dbReference type="OrthoDB" id="3647at2759"/>
<dbReference type="Pfam" id="PF04488">
    <property type="entry name" value="Gly_transf_sug"/>
    <property type="match status" value="1"/>
</dbReference>
<evidence type="ECO:0000256" key="1">
    <source>
        <dbReference type="ARBA" id="ARBA00004370"/>
    </source>
</evidence>
<comment type="subcellular location">
    <subcellularLocation>
        <location evidence="1">Membrane</location>
    </subcellularLocation>
</comment>
<evidence type="ECO:0000256" key="3">
    <source>
        <dbReference type="ARBA" id="ARBA00022679"/>
    </source>
</evidence>
<evidence type="ECO:0000313" key="10">
    <source>
        <dbReference type="Proteomes" id="UP000011715"/>
    </source>
</evidence>
<evidence type="ECO:0000256" key="6">
    <source>
        <dbReference type="ARBA" id="ARBA00023136"/>
    </source>
</evidence>
<evidence type="ECO:0000256" key="5">
    <source>
        <dbReference type="ARBA" id="ARBA00022989"/>
    </source>
</evidence>
<reference evidence="9" key="4">
    <citation type="journal article" date="2015" name="G3 (Bethesda)">
        <title>Genome sequences of three phytopathogenic species of the Magnaporthaceae family of fungi.</title>
        <authorList>
            <person name="Okagaki L.H."/>
            <person name="Nunes C.C."/>
            <person name="Sailsbery J."/>
            <person name="Clay B."/>
            <person name="Brown D."/>
            <person name="John T."/>
            <person name="Oh Y."/>
            <person name="Young N."/>
            <person name="Fitzgerald M."/>
            <person name="Haas B.J."/>
            <person name="Zeng Q."/>
            <person name="Young S."/>
            <person name="Adiconis X."/>
            <person name="Fan L."/>
            <person name="Levin J.Z."/>
            <person name="Mitchell T.K."/>
            <person name="Okubara P.A."/>
            <person name="Farman M.L."/>
            <person name="Kohn L.M."/>
            <person name="Birren B."/>
            <person name="Ma L.-J."/>
            <person name="Dean R.A."/>
        </authorList>
    </citation>
    <scope>NUCLEOTIDE SEQUENCE</scope>
    <source>
        <strain evidence="9">ATCC 64411 / 73-15</strain>
    </source>
</reference>
<evidence type="ECO:0000313" key="8">
    <source>
        <dbReference type="EMBL" id="KLU85805.1"/>
    </source>
</evidence>
<dbReference type="GO" id="GO:0051999">
    <property type="term" value="P:mannosyl-inositol phosphorylceramide biosynthetic process"/>
    <property type="evidence" value="ECO:0007669"/>
    <property type="project" value="TreeGrafter"/>
</dbReference>
<gene>
    <name evidence="8" type="ORF">MAPG_04825</name>
</gene>
<dbReference type="InterPro" id="IPR029044">
    <property type="entry name" value="Nucleotide-diphossugar_trans"/>
</dbReference>
<dbReference type="STRING" id="644358.A0A0C4DXR8"/>